<evidence type="ECO:0000256" key="4">
    <source>
        <dbReference type="ARBA" id="ARBA00022737"/>
    </source>
</evidence>
<feature type="domain" description="PDZ" evidence="9">
    <location>
        <begin position="275"/>
        <end position="366"/>
    </location>
</feature>
<dbReference type="InterPro" id="IPR036034">
    <property type="entry name" value="PDZ_sf"/>
</dbReference>
<dbReference type="Pfam" id="PF13180">
    <property type="entry name" value="PDZ_2"/>
    <property type="match status" value="1"/>
</dbReference>
<dbReference type="InterPro" id="IPR051201">
    <property type="entry name" value="Chloro_Bact_Ser_Proteases"/>
</dbReference>
<gene>
    <name evidence="10" type="ORF">OU798_10900</name>
</gene>
<dbReference type="InterPro" id="IPR011782">
    <property type="entry name" value="Pept_S1C_Do"/>
</dbReference>
<keyword evidence="11" id="KW-1185">Reference proteome</keyword>
<feature type="active site" description="Charge relay system" evidence="7">
    <location>
        <position position="124"/>
    </location>
</feature>
<keyword evidence="3" id="KW-0732">Signal</keyword>
<feature type="binding site" evidence="8">
    <location>
        <begin position="229"/>
        <end position="231"/>
    </location>
    <ligand>
        <name>substrate</name>
    </ligand>
</feature>
<dbReference type="SUPFAM" id="SSF50156">
    <property type="entry name" value="PDZ domain-like"/>
    <property type="match status" value="1"/>
</dbReference>
<evidence type="ECO:0000256" key="2">
    <source>
        <dbReference type="ARBA" id="ARBA00022670"/>
    </source>
</evidence>
<evidence type="ECO:0000259" key="9">
    <source>
        <dbReference type="PROSITE" id="PS50106"/>
    </source>
</evidence>
<feature type="binding site" evidence="8">
    <location>
        <position position="124"/>
    </location>
    <ligand>
        <name>substrate</name>
    </ligand>
</feature>
<dbReference type="SUPFAM" id="SSF50494">
    <property type="entry name" value="Trypsin-like serine proteases"/>
    <property type="match status" value="1"/>
</dbReference>
<evidence type="ECO:0000256" key="6">
    <source>
        <dbReference type="ARBA" id="ARBA00022825"/>
    </source>
</evidence>
<keyword evidence="5 10" id="KW-0378">Hydrolase</keyword>
<feature type="binding site" evidence="8">
    <location>
        <position position="154"/>
    </location>
    <ligand>
        <name>substrate</name>
    </ligand>
</feature>
<protein>
    <submittedName>
        <fullName evidence="10">Do family serine endopeptidase</fullName>
        <ecNumber evidence="10">3.4.21.107</ecNumber>
    </submittedName>
</protein>
<proteinExistence type="inferred from homology"/>
<dbReference type="Proteomes" id="UP001145087">
    <property type="component" value="Unassembled WGS sequence"/>
</dbReference>
<dbReference type="PROSITE" id="PS50106">
    <property type="entry name" value="PDZ"/>
    <property type="match status" value="1"/>
</dbReference>
<comment type="caution">
    <text evidence="10">The sequence shown here is derived from an EMBL/GenBank/DDBJ whole genome shotgun (WGS) entry which is preliminary data.</text>
</comment>
<dbReference type="PRINTS" id="PR00834">
    <property type="entry name" value="PROTEASES2C"/>
</dbReference>
<comment type="similarity">
    <text evidence="1">Belongs to the peptidase S1C family.</text>
</comment>
<evidence type="ECO:0000313" key="10">
    <source>
        <dbReference type="EMBL" id="MCY1720855.1"/>
    </source>
</evidence>
<dbReference type="NCBIfam" id="TIGR02037">
    <property type="entry name" value="degP_htrA_DO"/>
    <property type="match status" value="1"/>
</dbReference>
<dbReference type="PANTHER" id="PTHR43343">
    <property type="entry name" value="PEPTIDASE S12"/>
    <property type="match status" value="1"/>
</dbReference>
<dbReference type="EMBL" id="JAPOHD010000022">
    <property type="protein sequence ID" value="MCY1720855.1"/>
    <property type="molecule type" value="Genomic_DNA"/>
</dbReference>
<reference evidence="10" key="1">
    <citation type="submission" date="2022-11" db="EMBL/GenBank/DDBJ databases">
        <title>Marilongibacter aestuarii gen. nov., sp. nov., isolated from tidal flat sediment.</title>
        <authorList>
            <person name="Jiayan W."/>
        </authorList>
    </citation>
    <scope>NUCLEOTIDE SEQUENCE</scope>
    <source>
        <strain evidence="10">Z1-6</strain>
    </source>
</reference>
<keyword evidence="4" id="KW-0677">Repeat</keyword>
<feature type="active site" description="Charge relay system" evidence="7">
    <location>
        <position position="231"/>
    </location>
</feature>
<evidence type="ECO:0000256" key="8">
    <source>
        <dbReference type="PIRSR" id="PIRSR611782-2"/>
    </source>
</evidence>
<feature type="active site" description="Charge relay system" evidence="7">
    <location>
        <position position="154"/>
    </location>
</feature>
<dbReference type="InterPro" id="IPR001940">
    <property type="entry name" value="Peptidase_S1C"/>
</dbReference>
<dbReference type="FunFam" id="2.40.10.10:FF:000001">
    <property type="entry name" value="Periplasmic serine protease DegS"/>
    <property type="match status" value="1"/>
</dbReference>
<sequence>MKKVGRFSLTFLLVIAGAFIAVWTYSTFFDKTNVITIKDEQAARYIDYPADSDQKLPDLTFAAEKSIHTVVHIATKSVRTGQWSSGNPFLDEFFGLQQREPQISQGFGSGVILSKDGFIVTNNHVIENAQEIKVILNDKREFEARLVGTDPSTDIALLKIEAEELPFLTYGNSENLKLGEWVLAVGNPFNLTSTVTAGIISARARNLGINQDAASIESFIQTDAAVNPGNSGGALVNQQGNLVGINTAIASRTGSYTGYSFAVPVTIVKKVVEDLKEFGEVQRALLGVNIGDVNAELAEKLKLDKVEGVYVGGVAENSAAKEAGIKEGDVIIYVEDEKTKTSAELQEKISQYRPGDDVKVVVLRNNEKKQFTVTLRNRHGDTEIIRDNITVLGAEFETISESVKQDLEIKNGIMITNLKKGKLKDAGLEKGFIITSVNKKPIYEVGDFKREVGNARGGILVEGLYPNGKPAYFVFGGGK</sequence>
<dbReference type="PANTHER" id="PTHR43343:SF3">
    <property type="entry name" value="PROTEASE DO-LIKE 8, CHLOROPLASTIC"/>
    <property type="match status" value="1"/>
</dbReference>
<dbReference type="GO" id="GO:0004252">
    <property type="term" value="F:serine-type endopeptidase activity"/>
    <property type="evidence" value="ECO:0007669"/>
    <property type="project" value="InterPro"/>
</dbReference>
<evidence type="ECO:0000256" key="3">
    <source>
        <dbReference type="ARBA" id="ARBA00022729"/>
    </source>
</evidence>
<dbReference type="SMART" id="SM00228">
    <property type="entry name" value="PDZ"/>
    <property type="match status" value="1"/>
</dbReference>
<dbReference type="InterPro" id="IPR009003">
    <property type="entry name" value="Peptidase_S1_PA"/>
</dbReference>
<dbReference type="AlphaFoldDB" id="A0A9X3J7M7"/>
<keyword evidence="2" id="KW-0645">Protease</keyword>
<dbReference type="RefSeq" id="WP_343333188.1">
    <property type="nucleotide sequence ID" value="NZ_JAPOHD010000022.1"/>
</dbReference>
<keyword evidence="6" id="KW-0720">Serine protease</keyword>
<evidence type="ECO:0000256" key="7">
    <source>
        <dbReference type="PIRSR" id="PIRSR611782-1"/>
    </source>
</evidence>
<dbReference type="Gene3D" id="2.40.10.120">
    <property type="match status" value="1"/>
</dbReference>
<name>A0A9X3J7M7_9BACT</name>
<evidence type="ECO:0000313" key="11">
    <source>
        <dbReference type="Proteomes" id="UP001145087"/>
    </source>
</evidence>
<accession>A0A9X3J7M7</accession>
<dbReference type="Gene3D" id="2.30.42.10">
    <property type="match status" value="2"/>
</dbReference>
<dbReference type="InterPro" id="IPR001478">
    <property type="entry name" value="PDZ"/>
</dbReference>
<organism evidence="10 11">
    <name type="scientific">Draconibacterium aestuarii</name>
    <dbReference type="NCBI Taxonomy" id="2998507"/>
    <lineage>
        <taxon>Bacteria</taxon>
        <taxon>Pseudomonadati</taxon>
        <taxon>Bacteroidota</taxon>
        <taxon>Bacteroidia</taxon>
        <taxon>Marinilabiliales</taxon>
        <taxon>Prolixibacteraceae</taxon>
        <taxon>Draconibacterium</taxon>
    </lineage>
</organism>
<dbReference type="EC" id="3.4.21.107" evidence="10"/>
<dbReference type="Pfam" id="PF13365">
    <property type="entry name" value="Trypsin_2"/>
    <property type="match status" value="1"/>
</dbReference>
<evidence type="ECO:0000256" key="5">
    <source>
        <dbReference type="ARBA" id="ARBA00022801"/>
    </source>
</evidence>
<dbReference type="GO" id="GO:0006508">
    <property type="term" value="P:proteolysis"/>
    <property type="evidence" value="ECO:0007669"/>
    <property type="project" value="UniProtKB-KW"/>
</dbReference>
<evidence type="ECO:0000256" key="1">
    <source>
        <dbReference type="ARBA" id="ARBA00010541"/>
    </source>
</evidence>